<name>A0A8H3WYD1_GIGMA</name>
<dbReference type="EMBL" id="WTPW01002458">
    <property type="protein sequence ID" value="KAF0381440.1"/>
    <property type="molecule type" value="Genomic_DNA"/>
</dbReference>
<reference evidence="1 2" key="1">
    <citation type="journal article" date="2019" name="Environ. Microbiol.">
        <title>At the nexus of three kingdoms: the genome of the mycorrhizal fungus Gigaspora margarita provides insights into plant, endobacterial and fungal interactions.</title>
        <authorList>
            <person name="Venice F."/>
            <person name="Ghignone S."/>
            <person name="Salvioli di Fossalunga A."/>
            <person name="Amselem J."/>
            <person name="Novero M."/>
            <person name="Xianan X."/>
            <person name="Sedzielewska Toro K."/>
            <person name="Morin E."/>
            <person name="Lipzen A."/>
            <person name="Grigoriev I.V."/>
            <person name="Henrissat B."/>
            <person name="Martin F.M."/>
            <person name="Bonfante P."/>
        </authorList>
    </citation>
    <scope>NUCLEOTIDE SEQUENCE [LARGE SCALE GENOMIC DNA]</scope>
    <source>
        <strain evidence="1 2">BEG34</strain>
    </source>
</reference>
<proteinExistence type="predicted"/>
<dbReference type="Proteomes" id="UP000439903">
    <property type="component" value="Unassembled WGS sequence"/>
</dbReference>
<sequence>MCDYEVPNEDETDHIISSKDEIDYVMSSKELFNEETEYKIRDDYESSNEAETYDKNFLLNGLLNSEKIFNDKKLVDKVVNNEGPDKIVY</sequence>
<comment type="caution">
    <text evidence="1">The sequence shown here is derived from an EMBL/GenBank/DDBJ whole genome shotgun (WGS) entry which is preliminary data.</text>
</comment>
<keyword evidence="2" id="KW-1185">Reference proteome</keyword>
<protein>
    <submittedName>
        <fullName evidence="1">Uncharacterized protein</fullName>
    </submittedName>
</protein>
<gene>
    <name evidence="1" type="ORF">F8M41_012071</name>
</gene>
<dbReference type="AlphaFoldDB" id="A0A8H3WYD1"/>
<dbReference type="OrthoDB" id="2479233at2759"/>
<organism evidence="1 2">
    <name type="scientific">Gigaspora margarita</name>
    <dbReference type="NCBI Taxonomy" id="4874"/>
    <lineage>
        <taxon>Eukaryota</taxon>
        <taxon>Fungi</taxon>
        <taxon>Fungi incertae sedis</taxon>
        <taxon>Mucoromycota</taxon>
        <taxon>Glomeromycotina</taxon>
        <taxon>Glomeromycetes</taxon>
        <taxon>Diversisporales</taxon>
        <taxon>Gigasporaceae</taxon>
        <taxon>Gigaspora</taxon>
    </lineage>
</organism>
<evidence type="ECO:0000313" key="1">
    <source>
        <dbReference type="EMBL" id="KAF0381440.1"/>
    </source>
</evidence>
<evidence type="ECO:0000313" key="2">
    <source>
        <dbReference type="Proteomes" id="UP000439903"/>
    </source>
</evidence>
<accession>A0A8H3WYD1</accession>